<feature type="domain" description="Reverse transcriptase zinc-binding" evidence="1">
    <location>
        <begin position="94"/>
        <end position="185"/>
    </location>
</feature>
<accession>A0A392MGP4</accession>
<reference evidence="2 3" key="1">
    <citation type="journal article" date="2018" name="Front. Plant Sci.">
        <title>Red Clover (Trifolium pratense) and Zigzag Clover (T. medium) - A Picture of Genomic Similarities and Differences.</title>
        <authorList>
            <person name="Dluhosova J."/>
            <person name="Istvanek J."/>
            <person name="Nedelnik J."/>
            <person name="Repkova J."/>
        </authorList>
    </citation>
    <scope>NUCLEOTIDE SEQUENCE [LARGE SCALE GENOMIC DNA]</scope>
    <source>
        <strain evidence="3">cv. 10/8</strain>
        <tissue evidence="2">Leaf</tissue>
    </source>
</reference>
<dbReference type="Pfam" id="PF13966">
    <property type="entry name" value="zf-RVT"/>
    <property type="match status" value="1"/>
</dbReference>
<gene>
    <name evidence="2" type="ORF">A2U01_0007119</name>
</gene>
<sequence>MAVMGKALWKDVLVAKYGGHILYNDDWSNDRIPTTASKWWKDICSIDKVVASKNWNLFQWEEDLVARLRELLETVNLSLQDDHWRWIPDPTRIFSVNSSYNYLLEALWSEDDLDEEVAVVFEQNWESPAPSKVIAFSWQLFHDRIPTRRNLDVGGLLGRDAPWECVGCVGSVESSLHLFLHCPCAMRGSGEKCEGAQRLLDDMACNTLVHLEAMRMSKRSILLAMSPRFKFRGAVGTTTLEESGFVASVTATVAIAL</sequence>
<evidence type="ECO:0000259" key="1">
    <source>
        <dbReference type="Pfam" id="PF13966"/>
    </source>
</evidence>
<feature type="non-terminal residue" evidence="2">
    <location>
        <position position="257"/>
    </location>
</feature>
<dbReference type="Proteomes" id="UP000265520">
    <property type="component" value="Unassembled WGS sequence"/>
</dbReference>
<dbReference type="InterPro" id="IPR026960">
    <property type="entry name" value="RVT-Znf"/>
</dbReference>
<comment type="caution">
    <text evidence="2">The sequence shown here is derived from an EMBL/GenBank/DDBJ whole genome shotgun (WGS) entry which is preliminary data.</text>
</comment>
<evidence type="ECO:0000313" key="2">
    <source>
        <dbReference type="EMBL" id="MCH86265.1"/>
    </source>
</evidence>
<dbReference type="AlphaFoldDB" id="A0A392MGP4"/>
<dbReference type="EMBL" id="LXQA010010035">
    <property type="protein sequence ID" value="MCH86265.1"/>
    <property type="molecule type" value="Genomic_DNA"/>
</dbReference>
<organism evidence="2 3">
    <name type="scientific">Trifolium medium</name>
    <dbReference type="NCBI Taxonomy" id="97028"/>
    <lineage>
        <taxon>Eukaryota</taxon>
        <taxon>Viridiplantae</taxon>
        <taxon>Streptophyta</taxon>
        <taxon>Embryophyta</taxon>
        <taxon>Tracheophyta</taxon>
        <taxon>Spermatophyta</taxon>
        <taxon>Magnoliopsida</taxon>
        <taxon>eudicotyledons</taxon>
        <taxon>Gunneridae</taxon>
        <taxon>Pentapetalae</taxon>
        <taxon>rosids</taxon>
        <taxon>fabids</taxon>
        <taxon>Fabales</taxon>
        <taxon>Fabaceae</taxon>
        <taxon>Papilionoideae</taxon>
        <taxon>50 kb inversion clade</taxon>
        <taxon>NPAAA clade</taxon>
        <taxon>Hologalegina</taxon>
        <taxon>IRL clade</taxon>
        <taxon>Trifolieae</taxon>
        <taxon>Trifolium</taxon>
    </lineage>
</organism>
<name>A0A392MGP4_9FABA</name>
<protein>
    <submittedName>
        <fullName evidence="2">F-box family protein</fullName>
    </submittedName>
</protein>
<evidence type="ECO:0000313" key="3">
    <source>
        <dbReference type="Proteomes" id="UP000265520"/>
    </source>
</evidence>
<proteinExistence type="predicted"/>
<keyword evidence="3" id="KW-1185">Reference proteome</keyword>